<evidence type="ECO:0000313" key="3">
    <source>
        <dbReference type="Proteomes" id="UP001152308"/>
    </source>
</evidence>
<reference evidence="2" key="1">
    <citation type="journal article" date="2022" name="Data Brief">
        <title>Draft genome sequence data of Gordonia hongkongensis strain EUFUS-Z928 isolated from the octocoral Eunicea fusca.</title>
        <authorList>
            <person name="Sanchez-Suarez J."/>
            <person name="Diaz L."/>
            <person name="Melo-Bolivar J."/>
            <person name="Villamil L."/>
        </authorList>
    </citation>
    <scope>NUCLEOTIDE SEQUENCE</scope>
    <source>
        <strain evidence="2">EUFUS-Z928</strain>
    </source>
</reference>
<dbReference type="Gene3D" id="3.30.470.30">
    <property type="entry name" value="DNA ligase/mRNA capping enzyme"/>
    <property type="match status" value="1"/>
</dbReference>
<keyword evidence="3" id="KW-1185">Reference proteome</keyword>
<feature type="domain" description="DUF7373" evidence="1">
    <location>
        <begin position="55"/>
        <end position="175"/>
    </location>
</feature>
<dbReference type="SUPFAM" id="SSF56091">
    <property type="entry name" value="DNA ligase/mRNA capping enzyme, catalytic domain"/>
    <property type="match status" value="1"/>
</dbReference>
<accession>A0ABT6C143</accession>
<dbReference type="InterPro" id="IPR056463">
    <property type="entry name" value="DUF7373_C"/>
</dbReference>
<dbReference type="Pfam" id="PF24092">
    <property type="entry name" value="DUF7373_C"/>
    <property type="match status" value="1"/>
</dbReference>
<sequence length="182" mass="19198">MKFDGQRCIARVASGEVSLLSRNLSMITSTYPEITAALVNASGGRDVVVDGEIVARGAVYGPRGIAHTSTDPVTDFEVLTKIGSDAYAVENSAVFRADTAEGARTYLDSFLGSNRTRGWTGADNPPGLPIASCQKHPTSQAHSCALTVGRYGAQVIGNTKTDAHQQASAQYLILTTADQRAH</sequence>
<evidence type="ECO:0000313" key="2">
    <source>
        <dbReference type="EMBL" id="MDF6103926.1"/>
    </source>
</evidence>
<evidence type="ECO:0000259" key="1">
    <source>
        <dbReference type="Pfam" id="PF24092"/>
    </source>
</evidence>
<dbReference type="EMBL" id="JAKJLQ010000037">
    <property type="protein sequence ID" value="MDF6103926.1"/>
    <property type="molecule type" value="Genomic_DNA"/>
</dbReference>
<dbReference type="Proteomes" id="UP001152308">
    <property type="component" value="Unassembled WGS sequence"/>
</dbReference>
<proteinExistence type="predicted"/>
<protein>
    <recommendedName>
        <fullName evidence="1">DUF7373 domain-containing protein</fullName>
    </recommendedName>
</protein>
<gene>
    <name evidence="2" type="ORF">L2299_23110</name>
</gene>
<comment type="caution">
    <text evidence="2">The sequence shown here is derived from an EMBL/GenBank/DDBJ whole genome shotgun (WGS) entry which is preliminary data.</text>
</comment>
<reference evidence="2" key="2">
    <citation type="submission" date="2022-01" db="EMBL/GenBank/DDBJ databases">
        <authorList>
            <person name="Sanchez-Suarez J."/>
            <person name="Villamil L."/>
            <person name="Diaz L.E."/>
        </authorList>
    </citation>
    <scope>NUCLEOTIDE SEQUENCE</scope>
    <source>
        <strain evidence="2">EUFUS-Z928</strain>
    </source>
</reference>
<organism evidence="2 3">
    <name type="scientific">Gordonia hongkongensis</name>
    <dbReference type="NCBI Taxonomy" id="1701090"/>
    <lineage>
        <taxon>Bacteria</taxon>
        <taxon>Bacillati</taxon>
        <taxon>Actinomycetota</taxon>
        <taxon>Actinomycetes</taxon>
        <taxon>Mycobacteriales</taxon>
        <taxon>Gordoniaceae</taxon>
        <taxon>Gordonia</taxon>
    </lineage>
</organism>
<name>A0ABT6C143_9ACTN</name>